<evidence type="ECO:0000313" key="4">
    <source>
        <dbReference type="Proteomes" id="UP000094020"/>
    </source>
</evidence>
<reference evidence="2" key="1">
    <citation type="submission" date="2013-07" db="EMBL/GenBank/DDBJ databases">
        <title>The Genome Sequence of Cryptococcus pinus CBS10737.</title>
        <authorList>
            <consortium name="The Broad Institute Genome Sequencing Platform"/>
            <person name="Cuomo C."/>
            <person name="Litvintseva A."/>
            <person name="Chen Y."/>
            <person name="Heitman J."/>
            <person name="Sun S."/>
            <person name="Springer D."/>
            <person name="Dromer F."/>
            <person name="Young S.K."/>
            <person name="Zeng Q."/>
            <person name="Gargeya S."/>
            <person name="Fitzgerald M."/>
            <person name="Abouelleil A."/>
            <person name="Alvarado L."/>
            <person name="Berlin A.M."/>
            <person name="Chapman S.B."/>
            <person name="Dewar J."/>
            <person name="Goldberg J."/>
            <person name="Griggs A."/>
            <person name="Gujja S."/>
            <person name="Hansen M."/>
            <person name="Howarth C."/>
            <person name="Imamovic A."/>
            <person name="Larimer J."/>
            <person name="McCowan C."/>
            <person name="Murphy C."/>
            <person name="Pearson M."/>
            <person name="Priest M."/>
            <person name="Roberts A."/>
            <person name="Saif S."/>
            <person name="Shea T."/>
            <person name="Sykes S."/>
            <person name="Wortman J."/>
            <person name="Nusbaum C."/>
            <person name="Birren B."/>
        </authorList>
    </citation>
    <scope>NUCLEOTIDE SEQUENCE [LARGE SCALE GENOMIC DNA]</scope>
    <source>
        <strain evidence="2">CBS 10737</strain>
    </source>
</reference>
<dbReference type="Proteomes" id="UP000094020">
    <property type="component" value="Chromosome 5"/>
</dbReference>
<feature type="signal peptide" evidence="1">
    <location>
        <begin position="1"/>
        <end position="19"/>
    </location>
</feature>
<dbReference type="PANTHER" id="PTHR37487">
    <property type="entry name" value="CHROMOSOME 1, WHOLE GENOME SHOTGUN SEQUENCE"/>
    <property type="match status" value="1"/>
</dbReference>
<proteinExistence type="predicted"/>
<dbReference type="KEGG" id="kpin:30172598"/>
<accession>A0A1B9I2I3</accession>
<reference evidence="3" key="2">
    <citation type="submission" date="2013-07" db="EMBL/GenBank/DDBJ databases">
        <authorList>
            <consortium name="The Broad Institute Genome Sequencing Platform"/>
            <person name="Cuomo C."/>
            <person name="Litvintseva A."/>
            <person name="Chen Y."/>
            <person name="Heitman J."/>
            <person name="Sun S."/>
            <person name="Springer D."/>
            <person name="Dromer F."/>
            <person name="Young S.K."/>
            <person name="Zeng Q."/>
            <person name="Gargeya S."/>
            <person name="Fitzgerald M."/>
            <person name="Abouelleil A."/>
            <person name="Alvarado L."/>
            <person name="Berlin A.M."/>
            <person name="Chapman S.B."/>
            <person name="Dewar J."/>
            <person name="Goldberg J."/>
            <person name="Griggs A."/>
            <person name="Gujja S."/>
            <person name="Hansen M."/>
            <person name="Howarth C."/>
            <person name="Imamovic A."/>
            <person name="Larimer J."/>
            <person name="McCowan C."/>
            <person name="Murphy C."/>
            <person name="Pearson M."/>
            <person name="Priest M."/>
            <person name="Roberts A."/>
            <person name="Saif S."/>
            <person name="Shea T."/>
            <person name="Sykes S."/>
            <person name="Wortman J."/>
            <person name="Nusbaum C."/>
            <person name="Birren B."/>
        </authorList>
    </citation>
    <scope>NUCLEOTIDE SEQUENCE</scope>
    <source>
        <strain evidence="3">CBS 10737</strain>
    </source>
</reference>
<reference evidence="2" key="3">
    <citation type="submission" date="2016-07" db="EMBL/GenBank/DDBJ databases">
        <title>Evolution of pathogenesis and genome organization in the Tremellales.</title>
        <authorList>
            <person name="Cuomo C."/>
            <person name="Litvintseva A."/>
            <person name="Heitman J."/>
            <person name="Chen Y."/>
            <person name="Sun S."/>
            <person name="Springer D."/>
            <person name="Dromer F."/>
            <person name="Young S."/>
            <person name="Zeng Q."/>
            <person name="Chapman S."/>
            <person name="Gujja S."/>
            <person name="Saif S."/>
            <person name="Birren B."/>
        </authorList>
    </citation>
    <scope>NUCLEOTIDE SEQUENCE</scope>
    <source>
        <strain evidence="2">CBS 10737</strain>
    </source>
</reference>
<evidence type="ECO:0000313" key="2">
    <source>
        <dbReference type="EMBL" id="OCF49705.1"/>
    </source>
</evidence>
<reference evidence="3" key="4">
    <citation type="submission" date="2024-02" db="EMBL/GenBank/DDBJ databases">
        <title>Comparative genomics of Cryptococcus and Kwoniella reveals pathogenesis evolution and contrasting modes of karyotype evolution via chromosome fusion or intercentromeric recombination.</title>
        <authorList>
            <person name="Coelho M.A."/>
            <person name="David-Palma M."/>
            <person name="Shea T."/>
            <person name="Bowers K."/>
            <person name="McGinley-Smith S."/>
            <person name="Mohammad A.W."/>
            <person name="Gnirke A."/>
            <person name="Yurkov A.M."/>
            <person name="Nowrousian M."/>
            <person name="Sun S."/>
            <person name="Cuomo C.A."/>
            <person name="Heitman J."/>
        </authorList>
    </citation>
    <scope>NUCLEOTIDE SEQUENCE</scope>
    <source>
        <strain evidence="3">CBS 10737</strain>
    </source>
</reference>
<keyword evidence="4" id="KW-1185">Reference proteome</keyword>
<dbReference type="EMBL" id="KI894011">
    <property type="protein sequence ID" value="OCF49705.1"/>
    <property type="molecule type" value="Genomic_DNA"/>
</dbReference>
<evidence type="ECO:0000313" key="3">
    <source>
        <dbReference type="EMBL" id="WWC70246.1"/>
    </source>
</evidence>
<keyword evidence="1" id="KW-0732">Signal</keyword>
<organism evidence="2">
    <name type="scientific">Kwoniella pini CBS 10737</name>
    <dbReference type="NCBI Taxonomy" id="1296096"/>
    <lineage>
        <taxon>Eukaryota</taxon>
        <taxon>Fungi</taxon>
        <taxon>Dikarya</taxon>
        <taxon>Basidiomycota</taxon>
        <taxon>Agaricomycotina</taxon>
        <taxon>Tremellomycetes</taxon>
        <taxon>Tremellales</taxon>
        <taxon>Cryptococcaceae</taxon>
        <taxon>Kwoniella</taxon>
    </lineage>
</organism>
<dbReference type="OrthoDB" id="3362246at2759"/>
<dbReference type="PANTHER" id="PTHR37487:SF2">
    <property type="entry name" value="EXPRESSED PROTEIN"/>
    <property type="match status" value="1"/>
</dbReference>
<feature type="chain" id="PRO_5008628274" evidence="1">
    <location>
        <begin position="20"/>
        <end position="237"/>
    </location>
</feature>
<protein>
    <submittedName>
        <fullName evidence="2">Uncharacterized protein</fullName>
    </submittedName>
</protein>
<dbReference type="GeneID" id="30172598"/>
<sequence>MFTKTLLLTLVTLATSTLGADLTISTPASLIQCQPALLAWNGGTAPYYLAVIPGGEPSAAALEDLGEQQGNSLTWTVNIASGQSITLKVTDSTGTVNYNQAVTIQSGSSSECLTAAATSSAASASTPAAVSTATAVAAATSGAASASVSASAMSAAASSAAASSAAASSAAASKASSAAASGASAASSAKSSGTAAAASAVASASASASAKSGAMSRSMINGALVAVAAGVVGLAFA</sequence>
<gene>
    <name evidence="2" type="ORF">I206_04229</name>
    <name evidence="3" type="ORF">I206_104196</name>
</gene>
<dbReference type="AlphaFoldDB" id="A0A1B9I2I3"/>
<evidence type="ECO:0000256" key="1">
    <source>
        <dbReference type="SAM" id="SignalP"/>
    </source>
</evidence>
<dbReference type="EMBL" id="CP144523">
    <property type="protein sequence ID" value="WWC70246.1"/>
    <property type="molecule type" value="Genomic_DNA"/>
</dbReference>
<dbReference type="RefSeq" id="XP_019010924.1">
    <property type="nucleotide sequence ID" value="XM_019155966.1"/>
</dbReference>
<dbReference type="STRING" id="1296096.A0A1B9I2I3"/>
<name>A0A1B9I2I3_9TREE</name>